<gene>
    <name evidence="2" type="ORF">BDV26DRAFT_253943</name>
</gene>
<dbReference type="EMBL" id="ML736164">
    <property type="protein sequence ID" value="KAE8382159.1"/>
    <property type="molecule type" value="Genomic_DNA"/>
</dbReference>
<name>A0A5N7BK52_9EURO</name>
<dbReference type="AlphaFoldDB" id="A0A5N7BK52"/>
<proteinExistence type="predicted"/>
<feature type="compositionally biased region" description="Polar residues" evidence="1">
    <location>
        <begin position="1"/>
        <end position="11"/>
    </location>
</feature>
<keyword evidence="3" id="KW-1185">Reference proteome</keyword>
<organism evidence="2 3">
    <name type="scientific">Aspergillus bertholletiae</name>
    <dbReference type="NCBI Taxonomy" id="1226010"/>
    <lineage>
        <taxon>Eukaryota</taxon>
        <taxon>Fungi</taxon>
        <taxon>Dikarya</taxon>
        <taxon>Ascomycota</taxon>
        <taxon>Pezizomycotina</taxon>
        <taxon>Eurotiomycetes</taxon>
        <taxon>Eurotiomycetidae</taxon>
        <taxon>Eurotiales</taxon>
        <taxon>Aspergillaceae</taxon>
        <taxon>Aspergillus</taxon>
        <taxon>Aspergillus subgen. Circumdati</taxon>
    </lineage>
</organism>
<evidence type="ECO:0000313" key="2">
    <source>
        <dbReference type="EMBL" id="KAE8382159.1"/>
    </source>
</evidence>
<sequence>MNQARITQSEINPIASRHGSCHPLHPNPSQPHHRPNITPHRYNPFPPPATNYHTSYWAHLSNATNPPDIMCLIDVIRVPWMPVGSIPPGTRGLGSQPRLAR</sequence>
<protein>
    <submittedName>
        <fullName evidence="2">Uncharacterized protein</fullName>
    </submittedName>
</protein>
<feature type="region of interest" description="Disordered" evidence="1">
    <location>
        <begin position="1"/>
        <end position="46"/>
    </location>
</feature>
<reference evidence="2 3" key="1">
    <citation type="submission" date="2019-04" db="EMBL/GenBank/DDBJ databases">
        <title>Friends and foes A comparative genomics studyof 23 Aspergillus species from section Flavi.</title>
        <authorList>
            <consortium name="DOE Joint Genome Institute"/>
            <person name="Kjaerbolling I."/>
            <person name="Vesth T."/>
            <person name="Frisvad J.C."/>
            <person name="Nybo J.L."/>
            <person name="Theobald S."/>
            <person name="Kildgaard S."/>
            <person name="Isbrandt T."/>
            <person name="Kuo A."/>
            <person name="Sato A."/>
            <person name="Lyhne E.K."/>
            <person name="Kogle M.E."/>
            <person name="Wiebenga A."/>
            <person name="Kun R.S."/>
            <person name="Lubbers R.J."/>
            <person name="Makela M.R."/>
            <person name="Barry K."/>
            <person name="Chovatia M."/>
            <person name="Clum A."/>
            <person name="Daum C."/>
            <person name="Haridas S."/>
            <person name="He G."/>
            <person name="LaButti K."/>
            <person name="Lipzen A."/>
            <person name="Mondo S."/>
            <person name="Riley R."/>
            <person name="Salamov A."/>
            <person name="Simmons B.A."/>
            <person name="Magnuson J.K."/>
            <person name="Henrissat B."/>
            <person name="Mortensen U.H."/>
            <person name="Larsen T.O."/>
            <person name="Devries R.P."/>
            <person name="Grigoriev I.V."/>
            <person name="Machida M."/>
            <person name="Baker S.E."/>
            <person name="Andersen M.R."/>
        </authorList>
    </citation>
    <scope>NUCLEOTIDE SEQUENCE [LARGE SCALE GENOMIC DNA]</scope>
    <source>
        <strain evidence="2 3">IBT 29228</strain>
    </source>
</reference>
<accession>A0A5N7BK52</accession>
<dbReference type="Proteomes" id="UP000326198">
    <property type="component" value="Unassembled WGS sequence"/>
</dbReference>
<evidence type="ECO:0000256" key="1">
    <source>
        <dbReference type="SAM" id="MobiDB-lite"/>
    </source>
</evidence>
<evidence type="ECO:0000313" key="3">
    <source>
        <dbReference type="Proteomes" id="UP000326198"/>
    </source>
</evidence>